<dbReference type="Proteomes" id="UP000015105">
    <property type="component" value="Chromosome 7D"/>
</dbReference>
<keyword evidence="2" id="KW-1185">Reference proteome</keyword>
<dbReference type="AlphaFoldDB" id="A0A453SYH8"/>
<reference evidence="1" key="3">
    <citation type="journal article" date="2017" name="Nature">
        <title>Genome sequence of the progenitor of the wheat D genome Aegilops tauschii.</title>
        <authorList>
            <person name="Luo M.C."/>
            <person name="Gu Y.Q."/>
            <person name="Puiu D."/>
            <person name="Wang H."/>
            <person name="Twardziok S.O."/>
            <person name="Deal K.R."/>
            <person name="Huo N."/>
            <person name="Zhu T."/>
            <person name="Wang L."/>
            <person name="Wang Y."/>
            <person name="McGuire P.E."/>
            <person name="Liu S."/>
            <person name="Long H."/>
            <person name="Ramasamy R.K."/>
            <person name="Rodriguez J.C."/>
            <person name="Van S.L."/>
            <person name="Yuan L."/>
            <person name="Wang Z."/>
            <person name="Xia Z."/>
            <person name="Xiao L."/>
            <person name="Anderson O.D."/>
            <person name="Ouyang S."/>
            <person name="Liang Y."/>
            <person name="Zimin A.V."/>
            <person name="Pertea G."/>
            <person name="Qi P."/>
            <person name="Bennetzen J.L."/>
            <person name="Dai X."/>
            <person name="Dawson M.W."/>
            <person name="Muller H.G."/>
            <person name="Kugler K."/>
            <person name="Rivarola-Duarte L."/>
            <person name="Spannagl M."/>
            <person name="Mayer K.F.X."/>
            <person name="Lu F.H."/>
            <person name="Bevan M.W."/>
            <person name="Leroy P."/>
            <person name="Li P."/>
            <person name="You F.M."/>
            <person name="Sun Q."/>
            <person name="Liu Z."/>
            <person name="Lyons E."/>
            <person name="Wicker T."/>
            <person name="Salzberg S.L."/>
            <person name="Devos K.M."/>
            <person name="Dvorak J."/>
        </authorList>
    </citation>
    <scope>NUCLEOTIDE SEQUENCE [LARGE SCALE GENOMIC DNA]</scope>
    <source>
        <strain evidence="1">cv. AL8/78</strain>
    </source>
</reference>
<name>A0A453SYH8_AEGTS</name>
<reference evidence="2" key="1">
    <citation type="journal article" date="2014" name="Science">
        <title>Ancient hybridizations among the ancestral genomes of bread wheat.</title>
        <authorList>
            <consortium name="International Wheat Genome Sequencing Consortium,"/>
            <person name="Marcussen T."/>
            <person name="Sandve S.R."/>
            <person name="Heier L."/>
            <person name="Spannagl M."/>
            <person name="Pfeifer M."/>
            <person name="Jakobsen K.S."/>
            <person name="Wulff B.B."/>
            <person name="Steuernagel B."/>
            <person name="Mayer K.F."/>
            <person name="Olsen O.A."/>
        </authorList>
    </citation>
    <scope>NUCLEOTIDE SEQUENCE [LARGE SCALE GENOMIC DNA]</scope>
    <source>
        <strain evidence="2">cv. AL8/78</strain>
    </source>
</reference>
<organism evidence="1 2">
    <name type="scientific">Aegilops tauschii subsp. strangulata</name>
    <name type="common">Goatgrass</name>
    <dbReference type="NCBI Taxonomy" id="200361"/>
    <lineage>
        <taxon>Eukaryota</taxon>
        <taxon>Viridiplantae</taxon>
        <taxon>Streptophyta</taxon>
        <taxon>Embryophyta</taxon>
        <taxon>Tracheophyta</taxon>
        <taxon>Spermatophyta</taxon>
        <taxon>Magnoliopsida</taxon>
        <taxon>Liliopsida</taxon>
        <taxon>Poales</taxon>
        <taxon>Poaceae</taxon>
        <taxon>BOP clade</taxon>
        <taxon>Pooideae</taxon>
        <taxon>Triticodae</taxon>
        <taxon>Triticeae</taxon>
        <taxon>Triticinae</taxon>
        <taxon>Aegilops</taxon>
    </lineage>
</organism>
<evidence type="ECO:0000313" key="1">
    <source>
        <dbReference type="EnsemblPlants" id="AET7Gv21151600.2"/>
    </source>
</evidence>
<evidence type="ECO:0000313" key="2">
    <source>
        <dbReference type="Proteomes" id="UP000015105"/>
    </source>
</evidence>
<dbReference type="EnsemblPlants" id="AET7Gv21151600.2">
    <property type="protein sequence ID" value="AET7Gv21151600.2"/>
    <property type="gene ID" value="AET7Gv21151600"/>
</dbReference>
<proteinExistence type="predicted"/>
<reference evidence="1" key="4">
    <citation type="submission" date="2019-03" db="UniProtKB">
        <authorList>
            <consortium name="EnsemblPlants"/>
        </authorList>
    </citation>
    <scope>IDENTIFICATION</scope>
</reference>
<accession>A0A453SYH8</accession>
<dbReference type="Gramene" id="AET7Gv21151600.2">
    <property type="protein sequence ID" value="AET7Gv21151600.2"/>
    <property type="gene ID" value="AET7Gv21151600"/>
</dbReference>
<reference evidence="2" key="2">
    <citation type="journal article" date="2017" name="Nat. Plants">
        <title>The Aegilops tauschii genome reveals multiple impacts of transposons.</title>
        <authorList>
            <person name="Zhao G."/>
            <person name="Zou C."/>
            <person name="Li K."/>
            <person name="Wang K."/>
            <person name="Li T."/>
            <person name="Gao L."/>
            <person name="Zhang X."/>
            <person name="Wang H."/>
            <person name="Yang Z."/>
            <person name="Liu X."/>
            <person name="Jiang W."/>
            <person name="Mao L."/>
            <person name="Kong X."/>
            <person name="Jiao Y."/>
            <person name="Jia J."/>
        </authorList>
    </citation>
    <scope>NUCLEOTIDE SEQUENCE [LARGE SCALE GENOMIC DNA]</scope>
    <source>
        <strain evidence="2">cv. AL8/78</strain>
    </source>
</reference>
<protein>
    <submittedName>
        <fullName evidence="1">Uncharacterized protein</fullName>
    </submittedName>
</protein>
<sequence>SIQWRWRRLPEKRGGYPSKGRCDGGGRYPRLCPSTQQAVLWMNFYKFLNGRPNHRSKAAILFHSINSVSPHSRSGATTYRDSGSGTCCRHKRASLVWSSCLVWRSRGG</sequence>
<reference evidence="1" key="5">
    <citation type="journal article" date="2021" name="G3 (Bethesda)">
        <title>Aegilops tauschii genome assembly Aet v5.0 features greater sequence contiguity and improved annotation.</title>
        <authorList>
            <person name="Wang L."/>
            <person name="Zhu T."/>
            <person name="Rodriguez J.C."/>
            <person name="Deal K.R."/>
            <person name="Dubcovsky J."/>
            <person name="McGuire P.E."/>
            <person name="Lux T."/>
            <person name="Spannagl M."/>
            <person name="Mayer K.F.X."/>
            <person name="Baldrich P."/>
            <person name="Meyers B.C."/>
            <person name="Huo N."/>
            <person name="Gu Y.Q."/>
            <person name="Zhou H."/>
            <person name="Devos K.M."/>
            <person name="Bennetzen J.L."/>
            <person name="Unver T."/>
            <person name="Budak H."/>
            <person name="Gulick P.J."/>
            <person name="Galiba G."/>
            <person name="Kalapos B."/>
            <person name="Nelson D.R."/>
            <person name="Li P."/>
            <person name="You F.M."/>
            <person name="Luo M.C."/>
            <person name="Dvorak J."/>
        </authorList>
    </citation>
    <scope>NUCLEOTIDE SEQUENCE [LARGE SCALE GENOMIC DNA]</scope>
    <source>
        <strain evidence="1">cv. AL8/78</strain>
    </source>
</reference>